<feature type="compositionally biased region" description="Low complexity" evidence="1">
    <location>
        <begin position="408"/>
        <end position="423"/>
    </location>
</feature>
<feature type="region of interest" description="Disordered" evidence="1">
    <location>
        <begin position="334"/>
        <end position="466"/>
    </location>
</feature>
<dbReference type="EMBL" id="KV417550">
    <property type="protein sequence ID" value="KZP21105.1"/>
    <property type="molecule type" value="Genomic_DNA"/>
</dbReference>
<feature type="compositionally biased region" description="Low complexity" evidence="1">
    <location>
        <begin position="305"/>
        <end position="321"/>
    </location>
</feature>
<feature type="compositionally biased region" description="Polar residues" evidence="1">
    <location>
        <begin position="369"/>
        <end position="389"/>
    </location>
</feature>
<dbReference type="STRING" id="436010.A0A166JQG9"/>
<protein>
    <submittedName>
        <fullName evidence="2">Uncharacterized protein</fullName>
    </submittedName>
</protein>
<accession>A0A166JQG9</accession>
<feature type="region of interest" description="Disordered" evidence="1">
    <location>
        <begin position="295"/>
        <end position="321"/>
    </location>
</feature>
<evidence type="ECO:0000313" key="2">
    <source>
        <dbReference type="EMBL" id="KZP21105.1"/>
    </source>
</evidence>
<name>A0A166JQG9_9AGAM</name>
<evidence type="ECO:0000313" key="3">
    <source>
        <dbReference type="Proteomes" id="UP000076532"/>
    </source>
</evidence>
<dbReference type="Proteomes" id="UP000076532">
    <property type="component" value="Unassembled WGS sequence"/>
</dbReference>
<organism evidence="2 3">
    <name type="scientific">Athelia psychrophila</name>
    <dbReference type="NCBI Taxonomy" id="1759441"/>
    <lineage>
        <taxon>Eukaryota</taxon>
        <taxon>Fungi</taxon>
        <taxon>Dikarya</taxon>
        <taxon>Basidiomycota</taxon>
        <taxon>Agaricomycotina</taxon>
        <taxon>Agaricomycetes</taxon>
        <taxon>Agaricomycetidae</taxon>
        <taxon>Atheliales</taxon>
        <taxon>Atheliaceae</taxon>
        <taxon>Athelia</taxon>
    </lineage>
</organism>
<sequence length="537" mass="58212">MTQVKLIEYVLHMILVPFDVDKSQFYAIDDVSDICDLRYLWNGLVVERLAPIESLGGENETFRRDLTYPVQTLLMHTGVIDCYVERASYSPPSSPARRLEALLPLCTYLSLHERECVPARAPLPQPLRTLAPFAPPYSSQSSYSVREPEIAASSLPAEPTAWTYDQLLAWLTQVAYAVWERVKGALAVSPELDHDLDAEHEHEHKEFTDEEDIGVGERAKEGDVFEEWDSVGVGLDEQHNAHRWPSSSVGPASTPTHYSPTLYEGTDAFGGWDYNYEDEPDAGMSLSIENIMAAPTTPGGDVTAASSPSHSPLSSPSVPAVLSHRHSPLAMSGISEDAEDEDAAPKNEPAPGNGEAEGYTTARPGPSAKFNSPPNGGTIQGLKISTSPAVSRESGPPACTYRIRRRTSSPGCPRSPAASASARGRAREERAEQQLREHALAGSTRSTTGSIGAYDPVGERGPGNPLFPSNFARLAVGPTLRANNPALRSPRSPPQPAYPFMRHLGMSAHGRGAPRRLGSETVAWELPQLELLHATTQ</sequence>
<reference evidence="2 3" key="1">
    <citation type="journal article" date="2016" name="Mol. Biol. Evol.">
        <title>Comparative Genomics of Early-Diverging Mushroom-Forming Fungi Provides Insights into the Origins of Lignocellulose Decay Capabilities.</title>
        <authorList>
            <person name="Nagy L.G."/>
            <person name="Riley R."/>
            <person name="Tritt A."/>
            <person name="Adam C."/>
            <person name="Daum C."/>
            <person name="Floudas D."/>
            <person name="Sun H."/>
            <person name="Yadav J.S."/>
            <person name="Pangilinan J."/>
            <person name="Larsson K.H."/>
            <person name="Matsuura K."/>
            <person name="Barry K."/>
            <person name="Labutti K."/>
            <person name="Kuo R."/>
            <person name="Ohm R.A."/>
            <person name="Bhattacharya S.S."/>
            <person name="Shirouzu T."/>
            <person name="Yoshinaga Y."/>
            <person name="Martin F.M."/>
            <person name="Grigoriev I.V."/>
            <person name="Hibbett D.S."/>
        </authorList>
    </citation>
    <scope>NUCLEOTIDE SEQUENCE [LARGE SCALE GENOMIC DNA]</scope>
    <source>
        <strain evidence="2 3">CBS 109695</strain>
    </source>
</reference>
<keyword evidence="3" id="KW-1185">Reference proteome</keyword>
<dbReference type="OrthoDB" id="2591449at2759"/>
<feature type="compositionally biased region" description="Basic and acidic residues" evidence="1">
    <location>
        <begin position="425"/>
        <end position="439"/>
    </location>
</feature>
<gene>
    <name evidence="2" type="ORF">FIBSPDRAFT_931921</name>
</gene>
<evidence type="ECO:0000256" key="1">
    <source>
        <dbReference type="SAM" id="MobiDB-lite"/>
    </source>
</evidence>
<proteinExistence type="predicted"/>
<dbReference type="AlphaFoldDB" id="A0A166JQG9"/>